<comment type="similarity">
    <text evidence="2 3">Belongs to the YajQ family.</text>
</comment>
<comment type="function">
    <text evidence="3">Nucleotide-binding protein.</text>
</comment>
<keyword evidence="1 3" id="KW-0547">Nucleotide-binding</keyword>
<name>A0A1S8IL48_ENTFC</name>
<dbReference type="Pfam" id="PF04461">
    <property type="entry name" value="YajQ"/>
    <property type="match status" value="1"/>
</dbReference>
<evidence type="ECO:0000256" key="3">
    <source>
        <dbReference type="HAMAP-Rule" id="MF_00632"/>
    </source>
</evidence>
<evidence type="ECO:0000256" key="1">
    <source>
        <dbReference type="ARBA" id="ARBA00022741"/>
    </source>
</evidence>
<dbReference type="Proteomes" id="UP000191171">
    <property type="component" value="Unassembled WGS sequence"/>
</dbReference>
<organism evidence="4 5">
    <name type="scientific">Enterococcus faecium</name>
    <name type="common">Streptococcus faecium</name>
    <dbReference type="NCBI Taxonomy" id="1352"/>
    <lineage>
        <taxon>Bacteria</taxon>
        <taxon>Bacillati</taxon>
        <taxon>Bacillota</taxon>
        <taxon>Bacilli</taxon>
        <taxon>Lactobacillales</taxon>
        <taxon>Enterococcaceae</taxon>
        <taxon>Enterococcus</taxon>
    </lineage>
</organism>
<dbReference type="InterPro" id="IPR035571">
    <property type="entry name" value="UPF0234-like_C"/>
</dbReference>
<dbReference type="SUPFAM" id="SSF89963">
    <property type="entry name" value="YajQ-like"/>
    <property type="match status" value="2"/>
</dbReference>
<dbReference type="InterPro" id="IPR007551">
    <property type="entry name" value="YajQ/Smlt4090-like"/>
</dbReference>
<protein>
    <recommendedName>
        <fullName evidence="3">Nucleotide-binding protein B1P95_08525</fullName>
    </recommendedName>
</protein>
<dbReference type="GO" id="GO:0000166">
    <property type="term" value="F:nucleotide binding"/>
    <property type="evidence" value="ECO:0007669"/>
    <property type="project" value="UniProtKB-UniRule"/>
</dbReference>
<evidence type="ECO:0000256" key="2">
    <source>
        <dbReference type="ARBA" id="ARBA00093450"/>
    </source>
</evidence>
<dbReference type="Gene3D" id="3.30.70.990">
    <property type="entry name" value="YajQ-like, domain 2"/>
    <property type="match status" value="1"/>
</dbReference>
<dbReference type="PANTHER" id="PTHR30476:SF0">
    <property type="entry name" value="UPF0234 PROTEIN YAJQ"/>
    <property type="match status" value="1"/>
</dbReference>
<dbReference type="GO" id="GO:0005829">
    <property type="term" value="C:cytosol"/>
    <property type="evidence" value="ECO:0007669"/>
    <property type="project" value="TreeGrafter"/>
</dbReference>
<reference evidence="4 5" key="1">
    <citation type="submission" date="2017-02" db="EMBL/GenBank/DDBJ databases">
        <title>Clonality and virulence of isolates of VRE in Hematopoietic Stem Cell Transplanted (HSCT) patients.</title>
        <authorList>
            <person name="Marchi A.P."/>
            <person name="Martins R.C."/>
            <person name="Marie S.K."/>
            <person name="Levin A.S."/>
            <person name="Costa S.F."/>
        </authorList>
    </citation>
    <scope>NUCLEOTIDE SEQUENCE [LARGE SCALE GENOMIC DNA]</scope>
    <source>
        <strain evidence="4 5">LIM1759</strain>
    </source>
</reference>
<sequence>MVNIYMYIRRVPMAKDASFDIVSEVNTEEVKNAIQQTTKELSNRFDFKDSTVEIKLENSNLVVLSDDDFKIEQIKDVLFGKLIKRNVPIKNIHFSESEHALGGKARQTADLVNGIDRENAKKITTAIKNEKLKVKAQIQEDQIRVTGKNRDDLQAVIALLRKLDLPIELQFTNYR</sequence>
<dbReference type="HAMAP" id="MF_00632">
    <property type="entry name" value="UPF0234"/>
    <property type="match status" value="1"/>
</dbReference>
<dbReference type="Gene3D" id="3.30.70.860">
    <property type="match status" value="1"/>
</dbReference>
<gene>
    <name evidence="4" type="ORF">B1P95_08525</name>
</gene>
<dbReference type="CDD" id="cd11740">
    <property type="entry name" value="YajQ_like"/>
    <property type="match status" value="1"/>
</dbReference>
<dbReference type="InterPro" id="IPR036183">
    <property type="entry name" value="YajQ-like_sf"/>
</dbReference>
<dbReference type="InterPro" id="IPR035570">
    <property type="entry name" value="UPF0234_N"/>
</dbReference>
<dbReference type="EMBL" id="MVGJ01000040">
    <property type="protein sequence ID" value="OOL82569.1"/>
    <property type="molecule type" value="Genomic_DNA"/>
</dbReference>
<dbReference type="PANTHER" id="PTHR30476">
    <property type="entry name" value="UPF0234 PROTEIN YAJQ"/>
    <property type="match status" value="1"/>
</dbReference>
<dbReference type="AlphaFoldDB" id="A0A1S8IL48"/>
<dbReference type="NCBIfam" id="NF003819">
    <property type="entry name" value="PRK05412.1"/>
    <property type="match status" value="1"/>
</dbReference>
<comment type="caution">
    <text evidence="4">The sequence shown here is derived from an EMBL/GenBank/DDBJ whole genome shotgun (WGS) entry which is preliminary data.</text>
</comment>
<proteinExistence type="inferred from homology"/>
<accession>A0A1S8IL48</accession>
<evidence type="ECO:0000313" key="5">
    <source>
        <dbReference type="Proteomes" id="UP000191171"/>
    </source>
</evidence>
<evidence type="ECO:0000313" key="4">
    <source>
        <dbReference type="EMBL" id="OOL82569.1"/>
    </source>
</evidence>